<evidence type="ECO:0000313" key="5">
    <source>
        <dbReference type="EMBL" id="MFD0762870.1"/>
    </source>
</evidence>
<gene>
    <name evidence="5" type="ORF">ACFQZW_12330</name>
</gene>
<dbReference type="RefSeq" id="WP_298266048.1">
    <property type="nucleotide sequence ID" value="NZ_JBHTIC010000019.1"/>
</dbReference>
<comment type="caution">
    <text evidence="5">The sequence shown here is derived from an EMBL/GenBank/DDBJ whole genome shotgun (WGS) entry which is preliminary data.</text>
</comment>
<dbReference type="PROSITE" id="PS01031">
    <property type="entry name" value="SHSP"/>
    <property type="match status" value="1"/>
</dbReference>
<accession>A0ABW2Z8S0</accession>
<feature type="domain" description="SHSP" evidence="4">
    <location>
        <begin position="32"/>
        <end position="145"/>
    </location>
</feature>
<keyword evidence="1" id="KW-0346">Stress response</keyword>
<evidence type="ECO:0000256" key="2">
    <source>
        <dbReference type="PROSITE-ProRule" id="PRU00285"/>
    </source>
</evidence>
<comment type="similarity">
    <text evidence="2 3">Belongs to the small heat shock protein (HSP20) family.</text>
</comment>
<keyword evidence="6" id="KW-1185">Reference proteome</keyword>
<dbReference type="PANTHER" id="PTHR46733:SF4">
    <property type="entry name" value="HEAT SHOCK PROTEIN 21, CHLOROPLASTIC"/>
    <property type="match status" value="1"/>
</dbReference>
<dbReference type="SUPFAM" id="SSF49764">
    <property type="entry name" value="HSP20-like chaperones"/>
    <property type="match status" value="1"/>
</dbReference>
<dbReference type="PANTHER" id="PTHR46733">
    <property type="entry name" value="26.5 KDA HEAT SHOCK PROTEIN, MITOCHONDRIAL"/>
    <property type="match status" value="1"/>
</dbReference>
<sequence length="145" mass="16987">MSLINFKKRGPWSNLITSDFFDTDDFFNDRFWLKKVGEPALNIKEKENEYEIELAAPGFEKKDFEVSIDDGCLNISAKKSESKEEKDVNYTRKEFSYNSFERSLELPNTIIDEKVKATYKNGILKFTLAKKEEVKKHKPKMIEIS</sequence>
<evidence type="ECO:0000256" key="1">
    <source>
        <dbReference type="ARBA" id="ARBA00023016"/>
    </source>
</evidence>
<protein>
    <submittedName>
        <fullName evidence="5">Hsp20/alpha crystallin family protein</fullName>
    </submittedName>
</protein>
<dbReference type="Pfam" id="PF00011">
    <property type="entry name" value="HSP20"/>
    <property type="match status" value="1"/>
</dbReference>
<reference evidence="6" key="1">
    <citation type="journal article" date="2019" name="Int. J. Syst. Evol. Microbiol.">
        <title>The Global Catalogue of Microorganisms (GCM) 10K type strain sequencing project: providing services to taxonomists for standard genome sequencing and annotation.</title>
        <authorList>
            <consortium name="The Broad Institute Genomics Platform"/>
            <consortium name="The Broad Institute Genome Sequencing Center for Infectious Disease"/>
            <person name="Wu L."/>
            <person name="Ma J."/>
        </authorList>
    </citation>
    <scope>NUCLEOTIDE SEQUENCE [LARGE SCALE GENOMIC DNA]</scope>
    <source>
        <strain evidence="6">CCUG 60022</strain>
    </source>
</reference>
<evidence type="ECO:0000259" key="4">
    <source>
        <dbReference type="PROSITE" id="PS01031"/>
    </source>
</evidence>
<evidence type="ECO:0000313" key="6">
    <source>
        <dbReference type="Proteomes" id="UP001597032"/>
    </source>
</evidence>
<organism evidence="5 6">
    <name type="scientific">Lutibacter aestuarii</name>
    <dbReference type="NCBI Taxonomy" id="861111"/>
    <lineage>
        <taxon>Bacteria</taxon>
        <taxon>Pseudomonadati</taxon>
        <taxon>Bacteroidota</taxon>
        <taxon>Flavobacteriia</taxon>
        <taxon>Flavobacteriales</taxon>
        <taxon>Flavobacteriaceae</taxon>
        <taxon>Lutibacter</taxon>
    </lineage>
</organism>
<name>A0ABW2Z8S0_9FLAO</name>
<dbReference type="InterPro" id="IPR002068">
    <property type="entry name" value="A-crystallin/Hsp20_dom"/>
</dbReference>
<dbReference type="Proteomes" id="UP001597032">
    <property type="component" value="Unassembled WGS sequence"/>
</dbReference>
<dbReference type="CDD" id="cd06464">
    <property type="entry name" value="ACD_sHsps-like"/>
    <property type="match status" value="1"/>
</dbReference>
<dbReference type="InterPro" id="IPR044587">
    <property type="entry name" value="HSP21-like"/>
</dbReference>
<evidence type="ECO:0000256" key="3">
    <source>
        <dbReference type="RuleBase" id="RU003616"/>
    </source>
</evidence>
<dbReference type="Gene3D" id="2.60.40.790">
    <property type="match status" value="1"/>
</dbReference>
<proteinExistence type="inferred from homology"/>
<dbReference type="InterPro" id="IPR008978">
    <property type="entry name" value="HSP20-like_chaperone"/>
</dbReference>
<dbReference type="EMBL" id="JBHTIC010000019">
    <property type="protein sequence ID" value="MFD0762870.1"/>
    <property type="molecule type" value="Genomic_DNA"/>
</dbReference>